<keyword evidence="5 15" id="KW-0813">Transport</keyword>
<proteinExistence type="inferred from homology"/>
<evidence type="ECO:0000256" key="15">
    <source>
        <dbReference type="RuleBase" id="RU003346"/>
    </source>
</evidence>
<feature type="transmembrane region" description="Helical" evidence="16">
    <location>
        <begin position="82"/>
        <end position="102"/>
    </location>
</feature>
<dbReference type="OMA" id="TGSHMES"/>
<keyword evidence="9 16" id="KW-0812">Transmembrane</keyword>
<feature type="transmembrane region" description="Helical" evidence="16">
    <location>
        <begin position="488"/>
        <end position="510"/>
    </location>
</feature>
<keyword evidence="12" id="KW-0325">Glycoprotein</keyword>
<feature type="domain" description="Major facilitator superfamily (MFS) profile" evidence="17">
    <location>
        <begin position="44"/>
        <end position="542"/>
    </location>
</feature>
<dbReference type="InterPro" id="IPR005828">
    <property type="entry name" value="MFS_sugar_transport-like"/>
</dbReference>
<comment type="catalytic activity">
    <reaction evidence="1">
        <text>D-glucose(out) = D-glucose(in)</text>
        <dbReference type="Rhea" id="RHEA:60376"/>
        <dbReference type="ChEBI" id="CHEBI:4167"/>
    </reaction>
</comment>
<dbReference type="PANTHER" id="PTHR48023:SF2">
    <property type="entry name" value="SOLUTE CARRIER FAMILY 2, FACILITATED GLUCOSE TRANSPORTER MEMBER 12"/>
    <property type="match status" value="1"/>
</dbReference>
<evidence type="ECO:0000256" key="11">
    <source>
        <dbReference type="ARBA" id="ARBA00023136"/>
    </source>
</evidence>
<evidence type="ECO:0000256" key="14">
    <source>
        <dbReference type="ARBA" id="ARBA00042905"/>
    </source>
</evidence>
<evidence type="ECO:0000313" key="19">
    <source>
        <dbReference type="Proteomes" id="UP000287033"/>
    </source>
</evidence>
<dbReference type="InterPro" id="IPR020846">
    <property type="entry name" value="MFS_dom"/>
</dbReference>
<gene>
    <name evidence="18" type="ORF">chiPu_0006274</name>
</gene>
<dbReference type="Gene3D" id="1.20.1250.20">
    <property type="entry name" value="MFS general substrate transporter like domains"/>
    <property type="match status" value="2"/>
</dbReference>
<dbReference type="PRINTS" id="PR00171">
    <property type="entry name" value="SUGRTRNSPORT"/>
</dbReference>
<dbReference type="GO" id="GO:1904659">
    <property type="term" value="P:D-glucose transmembrane transport"/>
    <property type="evidence" value="ECO:0007669"/>
    <property type="project" value="TreeGrafter"/>
</dbReference>
<evidence type="ECO:0000256" key="3">
    <source>
        <dbReference type="ARBA" id="ARBA00004651"/>
    </source>
</evidence>
<reference evidence="18 19" key="1">
    <citation type="journal article" date="2018" name="Nat. Ecol. Evol.">
        <title>Shark genomes provide insights into elasmobranch evolution and the origin of vertebrates.</title>
        <authorList>
            <person name="Hara Y"/>
            <person name="Yamaguchi K"/>
            <person name="Onimaru K"/>
            <person name="Kadota M"/>
            <person name="Koyanagi M"/>
            <person name="Keeley SD"/>
            <person name="Tatsumi K"/>
            <person name="Tanaka K"/>
            <person name="Motone F"/>
            <person name="Kageyama Y"/>
            <person name="Nozu R"/>
            <person name="Adachi N"/>
            <person name="Nishimura O"/>
            <person name="Nakagawa R"/>
            <person name="Tanegashima C"/>
            <person name="Kiyatake I"/>
            <person name="Matsumoto R"/>
            <person name="Murakumo K"/>
            <person name="Nishida K"/>
            <person name="Terakita A"/>
            <person name="Kuratani S"/>
            <person name="Sato K"/>
            <person name="Hyodo S Kuraku.S."/>
        </authorList>
    </citation>
    <scope>NUCLEOTIDE SEQUENCE [LARGE SCALE GENOMIC DNA]</scope>
</reference>
<dbReference type="EMBL" id="BEZZ01000180">
    <property type="protein sequence ID" value="GCC27848.1"/>
    <property type="molecule type" value="Genomic_DNA"/>
</dbReference>
<evidence type="ECO:0000256" key="6">
    <source>
        <dbReference type="ARBA" id="ARBA00022475"/>
    </source>
</evidence>
<feature type="transmembrane region" description="Helical" evidence="16">
    <location>
        <begin position="345"/>
        <end position="365"/>
    </location>
</feature>
<dbReference type="PROSITE" id="PS00216">
    <property type="entry name" value="SUGAR_TRANSPORT_1"/>
    <property type="match status" value="1"/>
</dbReference>
<evidence type="ECO:0000256" key="16">
    <source>
        <dbReference type="SAM" id="Phobius"/>
    </source>
</evidence>
<dbReference type="PROSITE" id="PS50850">
    <property type="entry name" value="MFS"/>
    <property type="match status" value="1"/>
</dbReference>
<evidence type="ECO:0000313" key="18">
    <source>
        <dbReference type="EMBL" id="GCC27848.1"/>
    </source>
</evidence>
<keyword evidence="6" id="KW-1003">Cell membrane</keyword>
<evidence type="ECO:0000256" key="8">
    <source>
        <dbReference type="ARBA" id="ARBA00022597"/>
    </source>
</evidence>
<feature type="transmembrane region" description="Helical" evidence="16">
    <location>
        <begin position="318"/>
        <end position="338"/>
    </location>
</feature>
<dbReference type="GO" id="GO:0072359">
    <property type="term" value="P:circulatory system development"/>
    <property type="evidence" value="ECO:0007669"/>
    <property type="project" value="TreeGrafter"/>
</dbReference>
<evidence type="ECO:0000256" key="2">
    <source>
        <dbReference type="ARBA" id="ARBA00004556"/>
    </source>
</evidence>
<keyword evidence="19" id="KW-1185">Reference proteome</keyword>
<feature type="transmembrane region" description="Helical" evidence="16">
    <location>
        <begin position="109"/>
        <end position="133"/>
    </location>
</feature>
<evidence type="ECO:0000256" key="9">
    <source>
        <dbReference type="ARBA" id="ARBA00022692"/>
    </source>
</evidence>
<dbReference type="SUPFAM" id="SSF103473">
    <property type="entry name" value="MFS general substrate transporter"/>
    <property type="match status" value="1"/>
</dbReference>
<evidence type="ECO:0000256" key="5">
    <source>
        <dbReference type="ARBA" id="ARBA00022448"/>
    </source>
</evidence>
<sequence>MKTQAETEQENDSKSTENQNHFQYSILNQPTTKKGPIGLILVVASIIASGSGLIFGYELANISGALLQLSTEFHLTCAKQEIIVSAIIMGGIVGSLSSGYIIDRWERRMGIVVTSCCYILGAVILSASTSYAMLMGGRIIVGIGTTSGVIAACIYLSEVAPPDRRGMLVSLTEFMTVIGVLLAYVFNYTFSRISNGWRYMFAIVIPLAVLQVIGIFFLPPSPRFMVKKGDDEKASLVLKKIRSYSNVDDELANIKSSLSNENNYNFLDLFRSNNLRMRFCIGFGLAIFLQATGQPNVLFYASTILRSVGFASDSTATLASVSIGLVKVLGTILAMLLIDKVGRKTFLCIGSTIIVVSLIILALLIHKIPMQFTDICHYPNHTNRWQDNITSSMLGQHSVAVTALPSRTDFLSSVTKQDNMTIMQNVFSSPFTGSPEVDGDRNEPIPPVLKWLCLCSLLVYVAAYSISFGPVIWVLLSEIFPVGIKGRAVALIACLNWALSLLIALTFLSVTELIGLMWVLLIYAIVSFIGLPFIIFIVPETKGQTLEEISEQLNQGYNRTPICCTTEHIKRLIPGIFRKQRDGEHSIWATDIQYHTDGLENYFGDSTL</sequence>
<name>A0A401SBS5_CHIPU</name>
<evidence type="ECO:0000256" key="4">
    <source>
        <dbReference type="ARBA" id="ARBA00007004"/>
    </source>
</evidence>
<evidence type="ECO:0000256" key="1">
    <source>
        <dbReference type="ARBA" id="ARBA00000618"/>
    </source>
</evidence>
<dbReference type="STRING" id="137246.A0A401SBS5"/>
<dbReference type="InterPro" id="IPR036259">
    <property type="entry name" value="MFS_trans_sf"/>
</dbReference>
<feature type="transmembrane region" description="Helical" evidence="16">
    <location>
        <begin position="279"/>
        <end position="298"/>
    </location>
</feature>
<dbReference type="GO" id="GO:0022857">
    <property type="term" value="F:transmembrane transporter activity"/>
    <property type="evidence" value="ECO:0007669"/>
    <property type="project" value="InterPro"/>
</dbReference>
<evidence type="ECO:0000256" key="7">
    <source>
        <dbReference type="ARBA" id="ARBA00022490"/>
    </source>
</evidence>
<keyword evidence="8" id="KW-0762">Sugar transport</keyword>
<dbReference type="InterPro" id="IPR003663">
    <property type="entry name" value="Sugar/inositol_transpt"/>
</dbReference>
<evidence type="ECO:0000259" key="17">
    <source>
        <dbReference type="PROSITE" id="PS50850"/>
    </source>
</evidence>
<evidence type="ECO:0000256" key="13">
    <source>
        <dbReference type="ARBA" id="ARBA00039241"/>
    </source>
</evidence>
<keyword evidence="7" id="KW-0963">Cytoplasm</keyword>
<dbReference type="AlphaFoldDB" id="A0A401SBS5"/>
<dbReference type="Proteomes" id="UP000287033">
    <property type="component" value="Unassembled WGS sequence"/>
</dbReference>
<accession>A0A401SBS5</accession>
<feature type="transmembrane region" description="Helical" evidence="16">
    <location>
        <begin position="516"/>
        <end position="538"/>
    </location>
</feature>
<comment type="subcellular location">
    <subcellularLocation>
        <location evidence="3">Cell membrane</location>
        <topology evidence="3">Multi-pass membrane protein</topology>
    </subcellularLocation>
    <subcellularLocation>
        <location evidence="2">Cytoplasm</location>
        <location evidence="2">Perinuclear region</location>
    </subcellularLocation>
</comment>
<feature type="transmembrane region" description="Helical" evidence="16">
    <location>
        <begin position="448"/>
        <end position="476"/>
    </location>
</feature>
<feature type="transmembrane region" description="Helical" evidence="16">
    <location>
        <begin position="37"/>
        <end position="57"/>
    </location>
</feature>
<dbReference type="InterPro" id="IPR050820">
    <property type="entry name" value="MFS_Sugar_Transporter"/>
</dbReference>
<feature type="transmembrane region" description="Helical" evidence="16">
    <location>
        <begin position="139"/>
        <end position="156"/>
    </location>
</feature>
<dbReference type="Pfam" id="PF00083">
    <property type="entry name" value="Sugar_tr"/>
    <property type="match status" value="2"/>
</dbReference>
<dbReference type="OrthoDB" id="4142200at2759"/>
<dbReference type="GO" id="GO:0005886">
    <property type="term" value="C:plasma membrane"/>
    <property type="evidence" value="ECO:0007669"/>
    <property type="project" value="UniProtKB-SubCell"/>
</dbReference>
<protein>
    <recommendedName>
        <fullName evidence="13">Solute carrier family 2, facilitated glucose transporter member 12</fullName>
    </recommendedName>
    <alternativeName>
        <fullName evidence="14">Glucose transporter type 12</fullName>
    </alternativeName>
</protein>
<comment type="caution">
    <text evidence="18">The sequence shown here is derived from an EMBL/GenBank/DDBJ whole genome shotgun (WGS) entry which is preliminary data.</text>
</comment>
<dbReference type="PANTHER" id="PTHR48023">
    <property type="entry name" value="D-XYLOSE-PROTON SYMPORTER-LIKE 2"/>
    <property type="match status" value="1"/>
</dbReference>
<dbReference type="GO" id="GO:0048471">
    <property type="term" value="C:perinuclear region of cytoplasm"/>
    <property type="evidence" value="ECO:0007669"/>
    <property type="project" value="UniProtKB-SubCell"/>
</dbReference>
<feature type="transmembrane region" description="Helical" evidence="16">
    <location>
        <begin position="168"/>
        <end position="187"/>
    </location>
</feature>
<keyword evidence="10 16" id="KW-1133">Transmembrane helix</keyword>
<evidence type="ECO:0000256" key="10">
    <source>
        <dbReference type="ARBA" id="ARBA00022989"/>
    </source>
</evidence>
<dbReference type="NCBIfam" id="TIGR00879">
    <property type="entry name" value="SP"/>
    <property type="match status" value="1"/>
</dbReference>
<dbReference type="InterPro" id="IPR005829">
    <property type="entry name" value="Sugar_transporter_CS"/>
</dbReference>
<keyword evidence="11 16" id="KW-0472">Membrane</keyword>
<feature type="transmembrane region" description="Helical" evidence="16">
    <location>
        <begin position="199"/>
        <end position="218"/>
    </location>
</feature>
<evidence type="ECO:0000256" key="12">
    <source>
        <dbReference type="ARBA" id="ARBA00023180"/>
    </source>
</evidence>
<organism evidence="18 19">
    <name type="scientific">Chiloscyllium punctatum</name>
    <name type="common">Brownbanded bambooshark</name>
    <name type="synonym">Hemiscyllium punctatum</name>
    <dbReference type="NCBI Taxonomy" id="137246"/>
    <lineage>
        <taxon>Eukaryota</taxon>
        <taxon>Metazoa</taxon>
        <taxon>Chordata</taxon>
        <taxon>Craniata</taxon>
        <taxon>Vertebrata</taxon>
        <taxon>Chondrichthyes</taxon>
        <taxon>Elasmobranchii</taxon>
        <taxon>Galeomorphii</taxon>
        <taxon>Galeoidea</taxon>
        <taxon>Orectolobiformes</taxon>
        <taxon>Hemiscylliidae</taxon>
        <taxon>Chiloscyllium</taxon>
    </lineage>
</organism>
<comment type="similarity">
    <text evidence="4">Belongs to the major facilitator superfamily. Sugar transporter (TC 2.A.1.1) family. Glucose transporter subfamily.</text>
</comment>